<dbReference type="Proteomes" id="UP001604277">
    <property type="component" value="Unassembled WGS sequence"/>
</dbReference>
<dbReference type="InterPro" id="IPR002182">
    <property type="entry name" value="NB-ARC"/>
</dbReference>
<dbReference type="Pfam" id="PF23598">
    <property type="entry name" value="LRR_14"/>
    <property type="match status" value="2"/>
</dbReference>
<organism evidence="11 12">
    <name type="scientific">Forsythia ovata</name>
    <dbReference type="NCBI Taxonomy" id="205694"/>
    <lineage>
        <taxon>Eukaryota</taxon>
        <taxon>Viridiplantae</taxon>
        <taxon>Streptophyta</taxon>
        <taxon>Embryophyta</taxon>
        <taxon>Tracheophyta</taxon>
        <taxon>Spermatophyta</taxon>
        <taxon>Magnoliopsida</taxon>
        <taxon>eudicotyledons</taxon>
        <taxon>Gunneridae</taxon>
        <taxon>Pentapetalae</taxon>
        <taxon>asterids</taxon>
        <taxon>lamiids</taxon>
        <taxon>Lamiales</taxon>
        <taxon>Oleaceae</taxon>
        <taxon>Forsythieae</taxon>
        <taxon>Forsythia</taxon>
    </lineage>
</organism>
<dbReference type="PANTHER" id="PTHR15140:SF37">
    <property type="entry name" value="UBIQUITIN-LIKE DOMAIN-CONTAINING PROTEIN"/>
    <property type="match status" value="1"/>
</dbReference>
<dbReference type="PANTHER" id="PTHR15140">
    <property type="entry name" value="TUBULIN-SPECIFIC CHAPERONE E"/>
    <property type="match status" value="1"/>
</dbReference>
<dbReference type="Gene3D" id="3.40.50.300">
    <property type="entry name" value="P-loop containing nucleotide triphosphate hydrolases"/>
    <property type="match status" value="1"/>
</dbReference>
<dbReference type="InterPro" id="IPR042197">
    <property type="entry name" value="Apaf_helical"/>
</dbReference>
<dbReference type="InterPro" id="IPR055414">
    <property type="entry name" value="LRR_R13L4/SHOC2-like"/>
</dbReference>
<dbReference type="Gene3D" id="1.10.8.430">
    <property type="entry name" value="Helical domain of apoptotic protease-activating factors"/>
    <property type="match status" value="1"/>
</dbReference>
<keyword evidence="6" id="KW-0067">ATP-binding</keyword>
<name>A0ABD1WTR7_9LAMI</name>
<dbReference type="PRINTS" id="PR00364">
    <property type="entry name" value="DISEASERSIST"/>
</dbReference>
<dbReference type="Pfam" id="PF00931">
    <property type="entry name" value="NB-ARC"/>
    <property type="match status" value="1"/>
</dbReference>
<evidence type="ECO:0000313" key="12">
    <source>
        <dbReference type="Proteomes" id="UP001604277"/>
    </source>
</evidence>
<dbReference type="Gene3D" id="1.20.5.4130">
    <property type="match status" value="2"/>
</dbReference>
<keyword evidence="7" id="KW-0175">Coiled coil</keyword>
<protein>
    <submittedName>
        <fullName evidence="11">Disease resistance protein (CC-NBS-LRR class) family</fullName>
    </submittedName>
</protein>
<dbReference type="Pfam" id="PF23559">
    <property type="entry name" value="WHD_DRP"/>
    <property type="match status" value="2"/>
</dbReference>
<proteinExistence type="inferred from homology"/>
<dbReference type="InterPro" id="IPR032675">
    <property type="entry name" value="LRR_dom_sf"/>
</dbReference>
<sequence length="1427" mass="162829">MGVFPEDYVIHVSYLMRLWVAEGFLKPIIPKSLEEVAKKYLEDLIDRNLIMIRDRSYSGELKTCSIHDLIRDLIVRKAQEEKFLHVLNQKVEISPEIIKNQRHLSIHGEIRDVGDMYDSTVRSLLYLEDSLLSINICFPLLRVLDACNITFSTFPIEIVQLVNLRYIALIYTGKRKIPASISKLCNLQTLIVFRRLWYGKVGVLYLPSEILKMPQLRHLLFEQGLLPCPSDAGNGNLQTLTGVIDFRCTEEALGRIPNLKTLGISYRFGSRRKCLENLVNLHQLETLKCYFVPEYWYHFVPLAVDLAFPPNLKKLTLSGCRISWKNMSTFGSLPNLEVLKLKDFDFEDSIWKTKEGEFRKLKFLHIRSNNLEFWEVEETHLPSLQCPSLVHCPRLKCIPSEIGEIPTLQVIALFQCELSVVTSAYSIQEEQQDLGNDGLQMNEDVALRSEEGIIGVGSVIQDERFLDLSGELTNVKTAATMDADVLCNDVVKLATGITKITEVLNLNEELPLKDGSANETVTSLEGRIRDATYKAEDIIESSMSERIREASYEAEDIIESNMSKCACHGVISTWFGAKNYPPAFLQCKRSTDNLEQKYEGLQKVIEELDSISKDVEKMNDIEDLQPSMPDGSSKSRSSNNSTIVEFDDDLMQITELPSTFESISVVEMEGIEDVVEMDRNDLEDLQQRNSLSTTSSKFASTNKSAMVGFDDDLLQIKERLIGQSSMLKIISIVGMGGIGKTTLARNIYNDSHIVHYFDICGWTTVSQEYNVQGLLASLLNSMTDVGHKLYEMEIEELKQKLYQKLQCNRYLIVMDDVWETNTWEEVRRLFPDKNNGSRIILTTRLSNVAVYADSSSPIYRMNFLSLEQSLKLLNQEVFGKECCPSELEGIGITIAKKCKGLPLALVVIGGLLNKSEKTRAYWEYVAKNVKSAVTGNYDDFVEILSLSYNHLPRRLRACFLYMGVFPEDYVIHVSDLIRLWVAEGFLKPITPKSLEEVAKEYLEDLIDRNLIMVRDRSYSGELQTCSIHDLIRDLIVRKAQEEKFLHVMNQKVEISPEIIKNQRHLSIHGEIRFDVGHIYDSTVRSLLHLSDSLLSINICFPLLRVFDARHITFKKFPIEIVQLVNLRYIALIYTGKRKIPASISKLCNLQTLIVFRRLRFGQDRILYLPSEILKMPQLRHLLFEQGFLPCPSDAGNGNLQTLTGVIDFRCTEEALGRIPNLKTLGISYRYNSRSKWSICCLENLVNLHQLETLKCCFVPKSGKTPPFPLAVDLAFPPNLKKLTLSSCRISWKNMSTCGSLPNLEVLKLKYIYFEDSVWKTNEGEFRKLKFLQIGCINLEFWEVEGTHLPSLQCLTLEFCPHLKCIPSEIGEIPTLQVIALFGCKKSVVNSAYSIQEEQQESGNDGLQVHNHDYYCKIGKSLRRRDLA</sequence>
<gene>
    <name evidence="11" type="ORF">Fot_06712</name>
</gene>
<keyword evidence="3" id="KW-0677">Repeat</keyword>
<dbReference type="InterPro" id="IPR036388">
    <property type="entry name" value="WH-like_DNA-bd_sf"/>
</dbReference>
<evidence type="ECO:0000256" key="2">
    <source>
        <dbReference type="ARBA" id="ARBA00022614"/>
    </source>
</evidence>
<evidence type="ECO:0000256" key="5">
    <source>
        <dbReference type="ARBA" id="ARBA00022821"/>
    </source>
</evidence>
<feature type="domain" description="Disease resistance protein winged helix" evidence="9">
    <location>
        <begin position="964"/>
        <end position="1035"/>
    </location>
</feature>
<evidence type="ECO:0000256" key="3">
    <source>
        <dbReference type="ARBA" id="ARBA00022737"/>
    </source>
</evidence>
<reference evidence="12" key="1">
    <citation type="submission" date="2024-07" db="EMBL/GenBank/DDBJ databases">
        <title>Two chromosome-level genome assemblies of Korean endemic species Abeliophyllum distichum and Forsythia ovata (Oleaceae).</title>
        <authorList>
            <person name="Jang H."/>
        </authorList>
    </citation>
    <scope>NUCLEOTIDE SEQUENCE [LARGE SCALE GENOMIC DNA]</scope>
</reference>
<evidence type="ECO:0000313" key="11">
    <source>
        <dbReference type="EMBL" id="KAL2553093.1"/>
    </source>
</evidence>
<dbReference type="Gene3D" id="3.80.10.10">
    <property type="entry name" value="Ribonuclease Inhibitor"/>
    <property type="match status" value="2"/>
</dbReference>
<comment type="caution">
    <text evidence="11">The sequence shown here is derived from an EMBL/GenBank/DDBJ whole genome shotgun (WGS) entry which is preliminary data.</text>
</comment>
<feature type="domain" description="Disease resistance R13L4/SHOC-2-like LRR" evidence="10">
    <location>
        <begin position="1083"/>
        <end position="1378"/>
    </location>
</feature>
<dbReference type="FunFam" id="3.40.50.300:FF:001091">
    <property type="entry name" value="Probable disease resistance protein At1g61300"/>
    <property type="match status" value="1"/>
</dbReference>
<keyword evidence="12" id="KW-1185">Reference proteome</keyword>
<evidence type="ECO:0000259" key="10">
    <source>
        <dbReference type="Pfam" id="PF23598"/>
    </source>
</evidence>
<dbReference type="InterPro" id="IPR027417">
    <property type="entry name" value="P-loop_NTPase"/>
</dbReference>
<evidence type="ECO:0000256" key="1">
    <source>
        <dbReference type="ARBA" id="ARBA00008894"/>
    </source>
</evidence>
<keyword evidence="5" id="KW-0611">Plant defense</keyword>
<dbReference type="SUPFAM" id="SSF52058">
    <property type="entry name" value="L domain-like"/>
    <property type="match status" value="2"/>
</dbReference>
<evidence type="ECO:0000259" key="9">
    <source>
        <dbReference type="Pfam" id="PF23559"/>
    </source>
</evidence>
<comment type="similarity">
    <text evidence="1">Belongs to the disease resistance NB-LRR family.</text>
</comment>
<evidence type="ECO:0000256" key="7">
    <source>
        <dbReference type="SAM" id="Coils"/>
    </source>
</evidence>
<dbReference type="InterPro" id="IPR058922">
    <property type="entry name" value="WHD_DRP"/>
</dbReference>
<evidence type="ECO:0000256" key="4">
    <source>
        <dbReference type="ARBA" id="ARBA00022741"/>
    </source>
</evidence>
<feature type="domain" description="NB-ARC" evidence="8">
    <location>
        <begin position="711"/>
        <end position="881"/>
    </location>
</feature>
<keyword evidence="4" id="KW-0547">Nucleotide-binding</keyword>
<accession>A0ABD1WTR7</accession>
<dbReference type="SUPFAM" id="SSF52540">
    <property type="entry name" value="P-loop containing nucleoside triphosphate hydrolases"/>
    <property type="match status" value="1"/>
</dbReference>
<evidence type="ECO:0000256" key="6">
    <source>
        <dbReference type="ARBA" id="ARBA00022840"/>
    </source>
</evidence>
<feature type="coiled-coil region" evidence="7">
    <location>
        <begin position="591"/>
        <end position="621"/>
    </location>
</feature>
<feature type="domain" description="Disease resistance protein winged helix" evidence="9">
    <location>
        <begin position="3"/>
        <end position="74"/>
    </location>
</feature>
<dbReference type="GO" id="GO:0005524">
    <property type="term" value="F:ATP binding"/>
    <property type="evidence" value="ECO:0007669"/>
    <property type="project" value="UniProtKB-KW"/>
</dbReference>
<dbReference type="EMBL" id="JBFOLJ010000002">
    <property type="protein sequence ID" value="KAL2553093.1"/>
    <property type="molecule type" value="Genomic_DNA"/>
</dbReference>
<evidence type="ECO:0000259" key="8">
    <source>
        <dbReference type="Pfam" id="PF00931"/>
    </source>
</evidence>
<dbReference type="FunFam" id="1.10.10.10:FF:000322">
    <property type="entry name" value="Probable disease resistance protein At1g63360"/>
    <property type="match status" value="2"/>
</dbReference>
<keyword evidence="2" id="KW-0433">Leucine-rich repeat</keyword>
<dbReference type="GO" id="GO:0051607">
    <property type="term" value="P:defense response to virus"/>
    <property type="evidence" value="ECO:0007669"/>
    <property type="project" value="UniProtKB-ARBA"/>
</dbReference>
<feature type="domain" description="Disease resistance R13L4/SHOC-2-like LRR" evidence="10">
    <location>
        <begin position="121"/>
        <end position="389"/>
    </location>
</feature>
<dbReference type="Gene3D" id="1.10.10.10">
    <property type="entry name" value="Winged helix-like DNA-binding domain superfamily/Winged helix DNA-binding domain"/>
    <property type="match status" value="2"/>
</dbReference>